<gene>
    <name evidence="2" type="ORF">SAMN05216259_105484</name>
</gene>
<dbReference type="EMBL" id="FNIE01000005">
    <property type="protein sequence ID" value="SDN77756.1"/>
    <property type="molecule type" value="Genomic_DNA"/>
</dbReference>
<dbReference type="OrthoDB" id="4350674at2"/>
<sequence>MPRADTAGLLPATERGALRIADRVVAKIAAQAAGEALTGAQGAELVPRDARPHASVSVRRNAARLRLGLELGYPADIGAVCGSVRRHVAERVEALTGMAVPEVAVEVERLHSAASLRKDEGRVT</sequence>
<dbReference type="Pfam" id="PF03780">
    <property type="entry name" value="Asp23"/>
    <property type="match status" value="1"/>
</dbReference>
<accession>A0A1H0E5Z3</accession>
<name>A0A1H0E5Z3_9ACTN</name>
<comment type="similarity">
    <text evidence="1">Belongs to the asp23 family.</text>
</comment>
<organism evidence="2 3">
    <name type="scientific">Actinacidiphila guanduensis</name>
    <dbReference type="NCBI Taxonomy" id="310781"/>
    <lineage>
        <taxon>Bacteria</taxon>
        <taxon>Bacillati</taxon>
        <taxon>Actinomycetota</taxon>
        <taxon>Actinomycetes</taxon>
        <taxon>Kitasatosporales</taxon>
        <taxon>Streptomycetaceae</taxon>
        <taxon>Actinacidiphila</taxon>
    </lineage>
</organism>
<evidence type="ECO:0000313" key="3">
    <source>
        <dbReference type="Proteomes" id="UP000199341"/>
    </source>
</evidence>
<dbReference type="Proteomes" id="UP000199341">
    <property type="component" value="Unassembled WGS sequence"/>
</dbReference>
<dbReference type="RefSeq" id="WP_093784725.1">
    <property type="nucleotide sequence ID" value="NZ_FNIE01000005.1"/>
</dbReference>
<protein>
    <submittedName>
        <fullName evidence="2">Uncharacterized conserved protein YloU, alkaline shock protein (Asp23) family</fullName>
    </submittedName>
</protein>
<dbReference type="STRING" id="310781.SAMN05216259_105484"/>
<proteinExistence type="inferred from homology"/>
<evidence type="ECO:0000313" key="2">
    <source>
        <dbReference type="EMBL" id="SDN77756.1"/>
    </source>
</evidence>
<keyword evidence="3" id="KW-1185">Reference proteome</keyword>
<dbReference type="AlphaFoldDB" id="A0A1H0E5Z3"/>
<evidence type="ECO:0000256" key="1">
    <source>
        <dbReference type="ARBA" id="ARBA00005721"/>
    </source>
</evidence>
<dbReference type="InterPro" id="IPR005531">
    <property type="entry name" value="Asp23"/>
</dbReference>
<reference evidence="2 3" key="1">
    <citation type="submission" date="2016-10" db="EMBL/GenBank/DDBJ databases">
        <authorList>
            <person name="de Groot N.N."/>
        </authorList>
    </citation>
    <scope>NUCLEOTIDE SEQUENCE [LARGE SCALE GENOMIC DNA]</scope>
    <source>
        <strain evidence="2 3">CGMCC 4.2022</strain>
    </source>
</reference>